<dbReference type="RefSeq" id="WP_093418788.1">
    <property type="nucleotide sequence ID" value="NZ_FOZX01000005.1"/>
</dbReference>
<keyword evidence="1" id="KW-0812">Transmembrane</keyword>
<protein>
    <recommendedName>
        <fullName evidence="4">DUF5313 domain-containing protein</fullName>
    </recommendedName>
</protein>
<reference evidence="3" key="1">
    <citation type="submission" date="2016-10" db="EMBL/GenBank/DDBJ databases">
        <authorList>
            <person name="Varghese N."/>
            <person name="Submissions S."/>
        </authorList>
    </citation>
    <scope>NUCLEOTIDE SEQUENCE [LARGE SCALE GENOMIC DNA]</scope>
    <source>
        <strain evidence="3">DSM 44771</strain>
    </source>
</reference>
<proteinExistence type="predicted"/>
<evidence type="ECO:0008006" key="4">
    <source>
        <dbReference type="Google" id="ProtNLM"/>
    </source>
</evidence>
<dbReference type="EMBL" id="FOZX01000005">
    <property type="protein sequence ID" value="SFS79963.1"/>
    <property type="molecule type" value="Genomic_DNA"/>
</dbReference>
<evidence type="ECO:0000313" key="2">
    <source>
        <dbReference type="EMBL" id="SFS79963.1"/>
    </source>
</evidence>
<dbReference type="STRING" id="95161.SAMN05660874_03383"/>
<sequence>MATTPPAPRTRPNPAQWVWYAFGGKLPDRCAEWVLHDVTCRTWVLRHIARALTQLAPFCAALMLLPGPLWIRWSSLALGLLVGLFYSLCYMGETGEHRAIKHGFPPGVARDTRAMRRDLDRANKHGVGYRPWWE</sequence>
<dbReference type="AlphaFoldDB" id="A0A1I6SSP2"/>
<feature type="transmembrane region" description="Helical" evidence="1">
    <location>
        <begin position="70"/>
        <end position="91"/>
    </location>
</feature>
<gene>
    <name evidence="2" type="ORF">SAMN05660874_03383</name>
</gene>
<evidence type="ECO:0000313" key="3">
    <source>
        <dbReference type="Proteomes" id="UP000198852"/>
    </source>
</evidence>
<dbReference type="InterPro" id="IPR035197">
    <property type="entry name" value="DUF5313"/>
</dbReference>
<keyword evidence="1" id="KW-1133">Transmembrane helix</keyword>
<dbReference type="OrthoDB" id="5195204at2"/>
<keyword evidence="3" id="KW-1185">Reference proteome</keyword>
<accession>A0A1I6SSP2</accession>
<dbReference type="Proteomes" id="UP000198852">
    <property type="component" value="Unassembled WGS sequence"/>
</dbReference>
<name>A0A1I6SSP2_9PSEU</name>
<organism evidence="2 3">
    <name type="scientific">Saccharopolyspora flava</name>
    <dbReference type="NCBI Taxonomy" id="95161"/>
    <lineage>
        <taxon>Bacteria</taxon>
        <taxon>Bacillati</taxon>
        <taxon>Actinomycetota</taxon>
        <taxon>Actinomycetes</taxon>
        <taxon>Pseudonocardiales</taxon>
        <taxon>Pseudonocardiaceae</taxon>
        <taxon>Saccharopolyspora</taxon>
    </lineage>
</organism>
<evidence type="ECO:0000256" key="1">
    <source>
        <dbReference type="SAM" id="Phobius"/>
    </source>
</evidence>
<dbReference type="Pfam" id="PF17240">
    <property type="entry name" value="DUF5313"/>
    <property type="match status" value="1"/>
</dbReference>
<keyword evidence="1" id="KW-0472">Membrane</keyword>